<feature type="region of interest" description="Disordered" evidence="8">
    <location>
        <begin position="73"/>
        <end position="103"/>
    </location>
</feature>
<evidence type="ECO:0000256" key="6">
    <source>
        <dbReference type="ARBA" id="ARBA00023163"/>
    </source>
</evidence>
<dbReference type="RefSeq" id="XP_033597900.1">
    <property type="nucleotide sequence ID" value="XM_033747328.1"/>
</dbReference>
<dbReference type="InterPro" id="IPR051089">
    <property type="entry name" value="prtT"/>
</dbReference>
<proteinExistence type="predicted"/>
<evidence type="ECO:0000256" key="5">
    <source>
        <dbReference type="ARBA" id="ARBA00023125"/>
    </source>
</evidence>
<evidence type="ECO:0000259" key="9">
    <source>
        <dbReference type="PROSITE" id="PS50048"/>
    </source>
</evidence>
<dbReference type="PROSITE" id="PS00463">
    <property type="entry name" value="ZN2_CY6_FUNGAL_1"/>
    <property type="match status" value="1"/>
</dbReference>
<gene>
    <name evidence="10" type="ORF">EJ05DRAFT_502910</name>
</gene>
<organism evidence="10 11">
    <name type="scientific">Pseudovirgaria hyperparasitica</name>
    <dbReference type="NCBI Taxonomy" id="470096"/>
    <lineage>
        <taxon>Eukaryota</taxon>
        <taxon>Fungi</taxon>
        <taxon>Dikarya</taxon>
        <taxon>Ascomycota</taxon>
        <taxon>Pezizomycotina</taxon>
        <taxon>Dothideomycetes</taxon>
        <taxon>Dothideomycetes incertae sedis</taxon>
        <taxon>Acrospermales</taxon>
        <taxon>Acrospermaceae</taxon>
        <taxon>Pseudovirgaria</taxon>
    </lineage>
</organism>
<dbReference type="SUPFAM" id="SSF57701">
    <property type="entry name" value="Zn2/Cys6 DNA-binding domain"/>
    <property type="match status" value="1"/>
</dbReference>
<keyword evidence="6" id="KW-0804">Transcription</keyword>
<dbReference type="GO" id="GO:0000976">
    <property type="term" value="F:transcription cis-regulatory region binding"/>
    <property type="evidence" value="ECO:0007669"/>
    <property type="project" value="TreeGrafter"/>
</dbReference>
<feature type="domain" description="Zn(2)-C6 fungal-type" evidence="9">
    <location>
        <begin position="17"/>
        <end position="50"/>
    </location>
</feature>
<dbReference type="PROSITE" id="PS50048">
    <property type="entry name" value="ZN2_CY6_FUNGAL_2"/>
    <property type="match status" value="1"/>
</dbReference>
<keyword evidence="11" id="KW-1185">Reference proteome</keyword>
<dbReference type="GO" id="GO:0008270">
    <property type="term" value="F:zinc ion binding"/>
    <property type="evidence" value="ECO:0007669"/>
    <property type="project" value="InterPro"/>
</dbReference>
<keyword evidence="4" id="KW-0805">Transcription regulation</keyword>
<comment type="subcellular location">
    <subcellularLocation>
        <location evidence="1">Nucleus</location>
    </subcellularLocation>
</comment>
<evidence type="ECO:0000256" key="7">
    <source>
        <dbReference type="ARBA" id="ARBA00023242"/>
    </source>
</evidence>
<evidence type="ECO:0000256" key="3">
    <source>
        <dbReference type="ARBA" id="ARBA00022833"/>
    </source>
</evidence>
<keyword evidence="7" id="KW-0539">Nucleus</keyword>
<dbReference type="PANTHER" id="PTHR31845:SF21">
    <property type="entry name" value="REGULATORY PROTEIN LEU3"/>
    <property type="match status" value="1"/>
</dbReference>
<keyword evidence="2" id="KW-0479">Metal-binding</keyword>
<keyword evidence="3" id="KW-0862">Zinc</keyword>
<dbReference type="InterPro" id="IPR001138">
    <property type="entry name" value="Zn2Cys6_DnaBD"/>
</dbReference>
<dbReference type="GO" id="GO:0000981">
    <property type="term" value="F:DNA-binding transcription factor activity, RNA polymerase II-specific"/>
    <property type="evidence" value="ECO:0007669"/>
    <property type="project" value="InterPro"/>
</dbReference>
<keyword evidence="5" id="KW-0238">DNA-binding</keyword>
<evidence type="ECO:0000313" key="10">
    <source>
        <dbReference type="EMBL" id="KAF2755449.1"/>
    </source>
</evidence>
<dbReference type="Pfam" id="PF00172">
    <property type="entry name" value="Zn_clus"/>
    <property type="match status" value="1"/>
</dbReference>
<evidence type="ECO:0000313" key="11">
    <source>
        <dbReference type="Proteomes" id="UP000799437"/>
    </source>
</evidence>
<dbReference type="GO" id="GO:0005634">
    <property type="term" value="C:nucleus"/>
    <property type="evidence" value="ECO:0007669"/>
    <property type="project" value="UniProtKB-SubCell"/>
</dbReference>
<feature type="compositionally biased region" description="Polar residues" evidence="8">
    <location>
        <begin position="76"/>
        <end position="94"/>
    </location>
</feature>
<evidence type="ECO:0000256" key="2">
    <source>
        <dbReference type="ARBA" id="ARBA00022723"/>
    </source>
</evidence>
<dbReference type="GO" id="GO:0001216">
    <property type="term" value="F:DNA-binding transcription activator activity"/>
    <property type="evidence" value="ECO:0007669"/>
    <property type="project" value="UniProtKB-ARBA"/>
</dbReference>
<sequence>MDGSGRRLKLMKRARKACTECRQQKAKCDAYLNQDGPCTRCGKMKIQCVISDPFKREHKRKRLSELEKETEALKQQLGNTRGSAELTSPRTQTFSSGASASPLGPPTFQPPVANQVSLDYNSGPLHTNRYPIHTPVHTPDQLARGTYDQTLDGTKVSGNTLDEIFMMYFDHYHRFLKILDPSVPPNAYFMESPLLFWAVIGTACRTYTKDLSLLYSLAPKVVSLALTTLQKQPTIQTVKALLLLLTWPFPKGVYDSDVAYPMAGALLHIAMQIGLHIPASSQDFSRVKLRLTEAEVDDRCGIWARVVIVYHRCAAFVGQNPMTILDKSHDPEQVSHLTARLSPSLNYGLTLHRIEARCCDALLENGLRKLPPERELTLDILLRVFEGQLHDVEHQAPTELTRVNWAISRLTILVFHFYKEPNVKEAPAFTRIYNSACQVIELINGMDKNNPGTLAYAPRHLTFGILLAATSILRLLKSWFARYLDVDVARQKLFFSLDMAKLLSHGNKDAQTKLIPVVTQLWSSDKAFKKPDGSEFSALRIRSRLIMSPIADTLWWWREEFGGQAGAYPLTNEDECKKNAPIQCTSGNAIPTADTGSTLLEANPALTTFDWMQPYYFMDDQLLAEFGFNLDNPSAGVSSMDNSYGAWPATPALNGYNMNTAG</sequence>
<dbReference type="OrthoDB" id="2341546at2759"/>
<evidence type="ECO:0000256" key="8">
    <source>
        <dbReference type="SAM" id="MobiDB-lite"/>
    </source>
</evidence>
<dbReference type="AlphaFoldDB" id="A0A6A6VZY0"/>
<protein>
    <submittedName>
        <fullName evidence="10">Transcriptional regulatory protein LEU3</fullName>
    </submittedName>
</protein>
<dbReference type="Gene3D" id="4.10.240.10">
    <property type="entry name" value="Zn(2)-C6 fungal-type DNA-binding domain"/>
    <property type="match status" value="1"/>
</dbReference>
<dbReference type="SMART" id="SM00066">
    <property type="entry name" value="GAL4"/>
    <property type="match status" value="1"/>
</dbReference>
<dbReference type="Proteomes" id="UP000799437">
    <property type="component" value="Unassembled WGS sequence"/>
</dbReference>
<reference evidence="10" key="1">
    <citation type="journal article" date="2020" name="Stud. Mycol.">
        <title>101 Dothideomycetes genomes: a test case for predicting lifestyles and emergence of pathogens.</title>
        <authorList>
            <person name="Haridas S."/>
            <person name="Albert R."/>
            <person name="Binder M."/>
            <person name="Bloem J."/>
            <person name="Labutti K."/>
            <person name="Salamov A."/>
            <person name="Andreopoulos B."/>
            <person name="Baker S."/>
            <person name="Barry K."/>
            <person name="Bills G."/>
            <person name="Bluhm B."/>
            <person name="Cannon C."/>
            <person name="Castanera R."/>
            <person name="Culley D."/>
            <person name="Daum C."/>
            <person name="Ezra D."/>
            <person name="Gonzalez J."/>
            <person name="Henrissat B."/>
            <person name="Kuo A."/>
            <person name="Liang C."/>
            <person name="Lipzen A."/>
            <person name="Lutzoni F."/>
            <person name="Magnuson J."/>
            <person name="Mondo S."/>
            <person name="Nolan M."/>
            <person name="Ohm R."/>
            <person name="Pangilinan J."/>
            <person name="Park H.-J."/>
            <person name="Ramirez L."/>
            <person name="Alfaro M."/>
            <person name="Sun H."/>
            <person name="Tritt A."/>
            <person name="Yoshinaga Y."/>
            <person name="Zwiers L.-H."/>
            <person name="Turgeon B."/>
            <person name="Goodwin S."/>
            <person name="Spatafora J."/>
            <person name="Crous P."/>
            <person name="Grigoriev I."/>
        </authorList>
    </citation>
    <scope>NUCLEOTIDE SEQUENCE</scope>
    <source>
        <strain evidence="10">CBS 121739</strain>
    </source>
</reference>
<dbReference type="InterPro" id="IPR036864">
    <property type="entry name" value="Zn2-C6_fun-type_DNA-bd_sf"/>
</dbReference>
<dbReference type="CDD" id="cd00067">
    <property type="entry name" value="GAL4"/>
    <property type="match status" value="1"/>
</dbReference>
<dbReference type="EMBL" id="ML996577">
    <property type="protein sequence ID" value="KAF2755449.1"/>
    <property type="molecule type" value="Genomic_DNA"/>
</dbReference>
<evidence type="ECO:0000256" key="1">
    <source>
        <dbReference type="ARBA" id="ARBA00004123"/>
    </source>
</evidence>
<dbReference type="CDD" id="cd12148">
    <property type="entry name" value="fungal_TF_MHR"/>
    <property type="match status" value="1"/>
</dbReference>
<dbReference type="GeneID" id="54488382"/>
<accession>A0A6A6VZY0</accession>
<name>A0A6A6VZY0_9PEZI</name>
<dbReference type="FunFam" id="4.10.240.10:FF:000003">
    <property type="entry name" value="C6 transcription factor (Leu3)"/>
    <property type="match status" value="1"/>
</dbReference>
<dbReference type="PANTHER" id="PTHR31845">
    <property type="entry name" value="FINGER DOMAIN PROTEIN, PUTATIVE-RELATED"/>
    <property type="match status" value="1"/>
</dbReference>
<evidence type="ECO:0000256" key="4">
    <source>
        <dbReference type="ARBA" id="ARBA00023015"/>
    </source>
</evidence>